<feature type="compositionally biased region" description="Low complexity" evidence="1">
    <location>
        <begin position="291"/>
        <end position="310"/>
    </location>
</feature>
<keyword evidence="2" id="KW-0732">Signal</keyword>
<evidence type="ECO:0000256" key="1">
    <source>
        <dbReference type="SAM" id="MobiDB-lite"/>
    </source>
</evidence>
<name>A0A8S0WMP9_CYCAE</name>
<keyword evidence="4" id="KW-1185">Reference proteome</keyword>
<feature type="compositionally biased region" description="Gly residues" evidence="1">
    <location>
        <begin position="637"/>
        <end position="664"/>
    </location>
</feature>
<feature type="compositionally biased region" description="Low complexity" evidence="1">
    <location>
        <begin position="329"/>
        <end position="348"/>
    </location>
</feature>
<accession>A0A8S0WMP9</accession>
<feature type="compositionally biased region" description="Polar residues" evidence="1">
    <location>
        <begin position="137"/>
        <end position="148"/>
    </location>
</feature>
<feature type="region of interest" description="Disordered" evidence="1">
    <location>
        <begin position="493"/>
        <end position="709"/>
    </location>
</feature>
<dbReference type="Proteomes" id="UP000467700">
    <property type="component" value="Unassembled WGS sequence"/>
</dbReference>
<feature type="compositionally biased region" description="Basic and acidic residues" evidence="1">
    <location>
        <begin position="665"/>
        <end position="681"/>
    </location>
</feature>
<evidence type="ECO:0000256" key="2">
    <source>
        <dbReference type="SAM" id="SignalP"/>
    </source>
</evidence>
<feature type="region of interest" description="Disordered" evidence="1">
    <location>
        <begin position="272"/>
        <end position="456"/>
    </location>
</feature>
<feature type="chain" id="PRO_5035781446" description="Proteophosphoglycan ppg4" evidence="2">
    <location>
        <begin position="29"/>
        <end position="709"/>
    </location>
</feature>
<feature type="compositionally biased region" description="Low complexity" evidence="1">
    <location>
        <begin position="565"/>
        <end position="577"/>
    </location>
</feature>
<organism evidence="3 4">
    <name type="scientific">Cyclocybe aegerita</name>
    <name type="common">Black poplar mushroom</name>
    <name type="synonym">Agrocybe aegerita</name>
    <dbReference type="NCBI Taxonomy" id="1973307"/>
    <lineage>
        <taxon>Eukaryota</taxon>
        <taxon>Fungi</taxon>
        <taxon>Dikarya</taxon>
        <taxon>Basidiomycota</taxon>
        <taxon>Agaricomycotina</taxon>
        <taxon>Agaricomycetes</taxon>
        <taxon>Agaricomycetidae</taxon>
        <taxon>Agaricales</taxon>
        <taxon>Agaricineae</taxon>
        <taxon>Bolbitiaceae</taxon>
        <taxon>Cyclocybe</taxon>
    </lineage>
</organism>
<reference evidence="3 4" key="1">
    <citation type="submission" date="2020-01" db="EMBL/GenBank/DDBJ databases">
        <authorList>
            <person name="Gupta K D."/>
        </authorList>
    </citation>
    <scope>NUCLEOTIDE SEQUENCE [LARGE SCALE GENOMIC DNA]</scope>
</reference>
<dbReference type="OrthoDB" id="10018191at2759"/>
<gene>
    <name evidence="3" type="ORF">AAE3_LOCUS3209</name>
</gene>
<evidence type="ECO:0008006" key="5">
    <source>
        <dbReference type="Google" id="ProtNLM"/>
    </source>
</evidence>
<feature type="region of interest" description="Disordered" evidence="1">
    <location>
        <begin position="191"/>
        <end position="214"/>
    </location>
</feature>
<feature type="region of interest" description="Disordered" evidence="1">
    <location>
        <begin position="50"/>
        <end position="115"/>
    </location>
</feature>
<feature type="compositionally biased region" description="Pro residues" evidence="1">
    <location>
        <begin position="514"/>
        <end position="531"/>
    </location>
</feature>
<feature type="compositionally biased region" description="Low complexity" evidence="1">
    <location>
        <begin position="590"/>
        <end position="607"/>
    </location>
</feature>
<dbReference type="EMBL" id="CACVBS010000031">
    <property type="protein sequence ID" value="CAA7261092.1"/>
    <property type="molecule type" value="Genomic_DNA"/>
</dbReference>
<feature type="signal peptide" evidence="2">
    <location>
        <begin position="1"/>
        <end position="28"/>
    </location>
</feature>
<evidence type="ECO:0000313" key="3">
    <source>
        <dbReference type="EMBL" id="CAA7261092.1"/>
    </source>
</evidence>
<feature type="compositionally biased region" description="Low complexity" evidence="1">
    <location>
        <begin position="498"/>
        <end position="513"/>
    </location>
</feature>
<protein>
    <recommendedName>
        <fullName evidence="5">Proteophosphoglycan ppg4</fullName>
    </recommendedName>
</protein>
<proteinExistence type="predicted"/>
<feature type="region of interest" description="Disordered" evidence="1">
    <location>
        <begin position="134"/>
        <end position="153"/>
    </location>
</feature>
<sequence>MTPNNYPFSCVLSCGLLTFTYIPYGTNAGGGGSPTEVQLNLIKQEEMGSMPMHQRPGTSTGYEGGDMMYTSSQPSWQVDLERPSSRTASSHSFRERGQQSSFREPGQSFLAPSSTATTTAAAAAAQSHSFLSFPGAGTSSRPSTSSGLADTLHPRSLPPLAAVVSASLSSPQGIANQQQSQSVFPFHALRRPSTASSRPGTAPASASFFSRSSSSTFVPGGGVGSSSSSSGRPDLSLLHSGFGGRTGFGAGEQYVGAAAGGYDATAAGEVPTSPGGIDASPFYFHPPALDPTPASATVANTNTSPAAASNPRKRAFGGPDGPHDDAPTAAHGQHGGHPAQQPPGSSSGIGSLLGDLNYDYGSESRPQSRRLSVMELCNDDSPEHQRPASQHQQGYATGPGAFLLSAATSGPGYGGGSRPTTSSGLVSGASALRLFDRTGSPPTAGSTAAPTSSSTAALFARASHAAAGATGPGVAPSTGSAEFGRGAVHALYAGSGSGASATSGSASSTASPSTPTPPGPGAVLQPAPPPSTTSYAPPGPATSLSGPGAPPVYRQQQQYHALAHSPAFSGSPGSSSSTGGGYGGGGGGPRSPASPASSDSDASPRPFARAHPYANAYAGARRSPGGGGDVFSSSAAAGGGAGAGGTVQYGGYGGGPGAGRYGGYGRDDGRDGDGRDARDDAGQQQQQQRDGQVRVGAPHAAASFGAMRA</sequence>
<evidence type="ECO:0000313" key="4">
    <source>
        <dbReference type="Proteomes" id="UP000467700"/>
    </source>
</evidence>
<comment type="caution">
    <text evidence="3">The sequence shown here is derived from an EMBL/GenBank/DDBJ whole genome shotgun (WGS) entry which is preliminary data.</text>
</comment>
<dbReference type="AlphaFoldDB" id="A0A8S0WMP9"/>
<feature type="compositionally biased region" description="Low complexity" evidence="1">
    <location>
        <begin position="204"/>
        <end position="214"/>
    </location>
</feature>
<feature type="compositionally biased region" description="Gly residues" evidence="1">
    <location>
        <begin position="578"/>
        <end position="589"/>
    </location>
</feature>
<feature type="compositionally biased region" description="Low complexity" evidence="1">
    <location>
        <begin position="438"/>
        <end position="456"/>
    </location>
</feature>
<feature type="compositionally biased region" description="Low complexity" evidence="1">
    <location>
        <begin position="682"/>
        <end position="697"/>
    </location>
</feature>